<dbReference type="PROSITE" id="PS50294">
    <property type="entry name" value="WD_REPEATS_REGION"/>
    <property type="match status" value="1"/>
</dbReference>
<keyword evidence="2" id="KW-0677">Repeat</keyword>
<evidence type="ECO:0000256" key="3">
    <source>
        <dbReference type="PROSITE-ProRule" id="PRU00221"/>
    </source>
</evidence>
<dbReference type="InterPro" id="IPR015943">
    <property type="entry name" value="WD40/YVTN_repeat-like_dom_sf"/>
</dbReference>
<gene>
    <name evidence="4" type="ordered locus">MTR_4g103760</name>
</gene>
<dbReference type="GO" id="GO:0006261">
    <property type="term" value="P:DNA-templated DNA replication"/>
    <property type="evidence" value="ECO:0000318"/>
    <property type="project" value="GO_Central"/>
</dbReference>
<dbReference type="AlphaFoldDB" id="G7JMJ5"/>
<dbReference type="SMART" id="SM00320">
    <property type="entry name" value="WD40"/>
    <property type="match status" value="5"/>
</dbReference>
<dbReference type="EnsemblPlants" id="AES91055">
    <property type="protein sequence ID" value="AES91055"/>
    <property type="gene ID" value="MTR_4g103760"/>
</dbReference>
<dbReference type="Gene3D" id="2.130.10.10">
    <property type="entry name" value="YVTN repeat-like/Quinoprotein amine dehydrogenase"/>
    <property type="match status" value="2"/>
</dbReference>
<dbReference type="InterPro" id="IPR020472">
    <property type="entry name" value="WD40_PAC1"/>
</dbReference>
<feature type="repeat" description="WD" evidence="3">
    <location>
        <begin position="176"/>
        <end position="219"/>
    </location>
</feature>
<dbReference type="PANTHER" id="PTHR18763:SF4">
    <property type="entry name" value="PROTEIN ROOT INITIATION DEFECTIVE 3-LIKE"/>
    <property type="match status" value="1"/>
</dbReference>
<dbReference type="SUPFAM" id="SSF50978">
    <property type="entry name" value="WD40 repeat-like"/>
    <property type="match status" value="1"/>
</dbReference>
<evidence type="ECO:0000313" key="4">
    <source>
        <dbReference type="EMBL" id="AES91055.2"/>
    </source>
</evidence>
<accession>G7JMJ5</accession>
<dbReference type="PROSITE" id="PS00678">
    <property type="entry name" value="WD_REPEATS_1"/>
    <property type="match status" value="1"/>
</dbReference>
<evidence type="ECO:0000256" key="1">
    <source>
        <dbReference type="ARBA" id="ARBA00022574"/>
    </source>
</evidence>
<dbReference type="STRING" id="3880.G7JMJ5"/>
<dbReference type="InterPro" id="IPR036322">
    <property type="entry name" value="WD40_repeat_dom_sf"/>
</dbReference>
<reference evidence="4 6" key="1">
    <citation type="journal article" date="2011" name="Nature">
        <title>The Medicago genome provides insight into the evolution of rhizobial symbioses.</title>
        <authorList>
            <person name="Young N.D."/>
            <person name="Debelle F."/>
            <person name="Oldroyd G.E."/>
            <person name="Geurts R."/>
            <person name="Cannon S.B."/>
            <person name="Udvardi M.K."/>
            <person name="Benedito V.A."/>
            <person name="Mayer K.F."/>
            <person name="Gouzy J."/>
            <person name="Schoof H."/>
            <person name="Van de Peer Y."/>
            <person name="Proost S."/>
            <person name="Cook D.R."/>
            <person name="Meyers B.C."/>
            <person name="Spannagl M."/>
            <person name="Cheung F."/>
            <person name="De Mita S."/>
            <person name="Krishnakumar V."/>
            <person name="Gundlach H."/>
            <person name="Zhou S."/>
            <person name="Mudge J."/>
            <person name="Bharti A.K."/>
            <person name="Murray J.D."/>
            <person name="Naoumkina M.A."/>
            <person name="Rosen B."/>
            <person name="Silverstein K.A."/>
            <person name="Tang H."/>
            <person name="Rombauts S."/>
            <person name="Zhao P.X."/>
            <person name="Zhou P."/>
            <person name="Barbe V."/>
            <person name="Bardou P."/>
            <person name="Bechner M."/>
            <person name="Bellec A."/>
            <person name="Berger A."/>
            <person name="Berges H."/>
            <person name="Bidwell S."/>
            <person name="Bisseling T."/>
            <person name="Choisne N."/>
            <person name="Couloux A."/>
            <person name="Denny R."/>
            <person name="Deshpande S."/>
            <person name="Dai X."/>
            <person name="Doyle J.J."/>
            <person name="Dudez A.M."/>
            <person name="Farmer A.D."/>
            <person name="Fouteau S."/>
            <person name="Franken C."/>
            <person name="Gibelin C."/>
            <person name="Gish J."/>
            <person name="Goldstein S."/>
            <person name="Gonzalez A.J."/>
            <person name="Green P.J."/>
            <person name="Hallab A."/>
            <person name="Hartog M."/>
            <person name="Hua A."/>
            <person name="Humphray S.J."/>
            <person name="Jeong D.H."/>
            <person name="Jing Y."/>
            <person name="Jocker A."/>
            <person name="Kenton S.M."/>
            <person name="Kim D.J."/>
            <person name="Klee K."/>
            <person name="Lai H."/>
            <person name="Lang C."/>
            <person name="Lin S."/>
            <person name="Macmil S.L."/>
            <person name="Magdelenat G."/>
            <person name="Matthews L."/>
            <person name="McCorrison J."/>
            <person name="Monaghan E.L."/>
            <person name="Mun J.H."/>
            <person name="Najar F.Z."/>
            <person name="Nicholson C."/>
            <person name="Noirot C."/>
            <person name="O'Bleness M."/>
            <person name="Paule C.R."/>
            <person name="Poulain J."/>
            <person name="Prion F."/>
            <person name="Qin B."/>
            <person name="Qu C."/>
            <person name="Retzel E.F."/>
            <person name="Riddle C."/>
            <person name="Sallet E."/>
            <person name="Samain S."/>
            <person name="Samson N."/>
            <person name="Sanders I."/>
            <person name="Saurat O."/>
            <person name="Scarpelli C."/>
            <person name="Schiex T."/>
            <person name="Segurens B."/>
            <person name="Severin A.J."/>
            <person name="Sherrier D.J."/>
            <person name="Shi R."/>
            <person name="Sims S."/>
            <person name="Singer S.R."/>
            <person name="Sinharoy S."/>
            <person name="Sterck L."/>
            <person name="Viollet A."/>
            <person name="Wang B.B."/>
            <person name="Wang K."/>
            <person name="Wang M."/>
            <person name="Wang X."/>
            <person name="Warfsmann J."/>
            <person name="Weissenbach J."/>
            <person name="White D.D."/>
            <person name="White J.D."/>
            <person name="Wiley G.B."/>
            <person name="Wincker P."/>
            <person name="Xing Y."/>
            <person name="Yang L."/>
            <person name="Yao Z."/>
            <person name="Ying F."/>
            <person name="Zhai J."/>
            <person name="Zhou L."/>
            <person name="Zuber A."/>
            <person name="Denarie J."/>
            <person name="Dixon R.A."/>
            <person name="May G.D."/>
            <person name="Schwartz D.C."/>
            <person name="Rogers J."/>
            <person name="Quetier F."/>
            <person name="Town C.D."/>
            <person name="Roe B.A."/>
        </authorList>
    </citation>
    <scope>NUCLEOTIDE SEQUENCE [LARGE SCALE GENOMIC DNA]</scope>
    <source>
        <strain evidence="4">A17</strain>
        <strain evidence="5 6">cv. Jemalong A17</strain>
    </source>
</reference>
<dbReference type="Pfam" id="PF00400">
    <property type="entry name" value="WD40"/>
    <property type="match status" value="3"/>
</dbReference>
<organism evidence="4 6">
    <name type="scientific">Medicago truncatula</name>
    <name type="common">Barrel medic</name>
    <name type="synonym">Medicago tribuloides</name>
    <dbReference type="NCBI Taxonomy" id="3880"/>
    <lineage>
        <taxon>Eukaryota</taxon>
        <taxon>Viridiplantae</taxon>
        <taxon>Streptophyta</taxon>
        <taxon>Embryophyta</taxon>
        <taxon>Tracheophyta</taxon>
        <taxon>Spermatophyta</taxon>
        <taxon>Magnoliopsida</taxon>
        <taxon>eudicotyledons</taxon>
        <taxon>Gunneridae</taxon>
        <taxon>Pentapetalae</taxon>
        <taxon>rosids</taxon>
        <taxon>fabids</taxon>
        <taxon>Fabales</taxon>
        <taxon>Fabaceae</taxon>
        <taxon>Papilionoideae</taxon>
        <taxon>50 kb inversion clade</taxon>
        <taxon>NPAAA clade</taxon>
        <taxon>Hologalegina</taxon>
        <taxon>IRL clade</taxon>
        <taxon>Trifolieae</taxon>
        <taxon>Medicago</taxon>
    </lineage>
</organism>
<keyword evidence="6" id="KW-1185">Reference proteome</keyword>
<name>G7JMJ5_MEDTR</name>
<dbReference type="InterPro" id="IPR045227">
    <property type="entry name" value="WDR18/Ipi3/RID3"/>
</dbReference>
<proteinExistence type="predicted"/>
<dbReference type="InterPro" id="IPR019775">
    <property type="entry name" value="WD40_repeat_CS"/>
</dbReference>
<dbReference type="EMBL" id="CM001220">
    <property type="protein sequence ID" value="AES91055.2"/>
    <property type="molecule type" value="Genomic_DNA"/>
</dbReference>
<evidence type="ECO:0000313" key="6">
    <source>
        <dbReference type="Proteomes" id="UP000002051"/>
    </source>
</evidence>
<protein>
    <submittedName>
        <fullName evidence="4">WD domain, G-beta repeat protein</fullName>
    </submittedName>
</protein>
<feature type="repeat" description="WD" evidence="3">
    <location>
        <begin position="124"/>
        <end position="157"/>
    </location>
</feature>
<dbReference type="GO" id="GO:0006364">
    <property type="term" value="P:rRNA processing"/>
    <property type="evidence" value="ECO:0000318"/>
    <property type="project" value="GO_Central"/>
</dbReference>
<dbReference type="PaxDb" id="3880-AES91055"/>
<evidence type="ECO:0000256" key="2">
    <source>
        <dbReference type="ARBA" id="ARBA00022737"/>
    </source>
</evidence>
<dbReference type="PANTHER" id="PTHR18763">
    <property type="entry name" value="WD-REPEAT PROTEIN 18"/>
    <property type="match status" value="1"/>
</dbReference>
<dbReference type="InterPro" id="IPR001680">
    <property type="entry name" value="WD40_rpt"/>
</dbReference>
<dbReference type="GO" id="GO:0005656">
    <property type="term" value="C:nuclear pre-replicative complex"/>
    <property type="evidence" value="ECO:0000318"/>
    <property type="project" value="GO_Central"/>
</dbReference>
<evidence type="ECO:0000313" key="5">
    <source>
        <dbReference type="EnsemblPlants" id="AES91055"/>
    </source>
</evidence>
<accession>A0A0C3X483</accession>
<dbReference type="GO" id="GO:0120330">
    <property type="term" value="C:rixosome complex"/>
    <property type="evidence" value="ECO:0000318"/>
    <property type="project" value="GO_Central"/>
</dbReference>
<feature type="repeat" description="WD" evidence="3">
    <location>
        <begin position="272"/>
        <end position="303"/>
    </location>
</feature>
<reference evidence="5" key="3">
    <citation type="submission" date="2015-04" db="UniProtKB">
        <authorList>
            <consortium name="EnsemblPlants"/>
        </authorList>
    </citation>
    <scope>IDENTIFICATION</scope>
    <source>
        <strain evidence="5">cv. Jemalong A17</strain>
    </source>
</reference>
<dbReference type="PRINTS" id="PR00320">
    <property type="entry name" value="GPROTEINBRPT"/>
</dbReference>
<dbReference type="HOGENOM" id="CLU_029749_3_1_1"/>
<dbReference type="PROSITE" id="PS50082">
    <property type="entry name" value="WD_REPEATS_2"/>
    <property type="match status" value="3"/>
</dbReference>
<keyword evidence="1 3" id="KW-0853">WD repeat</keyword>
<dbReference type="Proteomes" id="UP000002051">
    <property type="component" value="Chromosome 4"/>
</dbReference>
<reference evidence="4 6" key="2">
    <citation type="journal article" date="2014" name="BMC Genomics">
        <title>An improved genome release (version Mt4.0) for the model legume Medicago truncatula.</title>
        <authorList>
            <person name="Tang H."/>
            <person name="Krishnakumar V."/>
            <person name="Bidwell S."/>
            <person name="Rosen B."/>
            <person name="Chan A."/>
            <person name="Zhou S."/>
            <person name="Gentzbittel L."/>
            <person name="Childs K.L."/>
            <person name="Yandell M."/>
            <person name="Gundlach H."/>
            <person name="Mayer K.F."/>
            <person name="Schwartz D.C."/>
            <person name="Town C.D."/>
        </authorList>
    </citation>
    <scope>GENOME REANNOTATION</scope>
    <source>
        <strain evidence="5 6">cv. Jemalong A17</strain>
    </source>
</reference>
<sequence length="471" mass="52384">MVVEEGEALVACSDKSMRIGVTIWDMETGEKMLHIPTCASPPLGMLCLRNRFLVASQLNKHGSVGGGAIVVWPLNKPQQPLLNYTVEAIGPLSCTKEGIYLVGGALSGTAYIWDVTSGKLLKTWTAHYKSVDHIIFSNDDSLLISGSIDGMICVWSMISLLDVEETESSNPLLHCLSGHMSSITGLLATTCSCFSILISSSLDGTCKVWDFITGRLMQTQGYPLAITCITLHQGEHILFCGAKNGTIIVNMLDIGLEQGPNFMIREDKSLELTGHMGAITAMASSRTCLISSSEDCTICIWDVIGWTITRRFDLQKWKVTNLVVIPRSPAFSASNNTRELKRYIVSPLDKCPLQISRYKETTTLLSLCRLFKEKQTYIDLRSTGLLRQNMFGSQKTDMPMTMTIEMKVETNIENRSWGIKMAKHVIVMNRQLKSRLLDMIRCRLLCTNKIHSQKTARKKLKIKSISLEGEN</sequence>
<dbReference type="eggNOG" id="KOG0646">
    <property type="taxonomic scope" value="Eukaryota"/>
</dbReference>